<dbReference type="Proteomes" id="UP001244563">
    <property type="component" value="Unassembled WGS sequence"/>
</dbReference>
<evidence type="ECO:0000313" key="1">
    <source>
        <dbReference type="EMBL" id="MDQ0104855.1"/>
    </source>
</evidence>
<dbReference type="EMBL" id="JAUSSW010000026">
    <property type="protein sequence ID" value="MDQ0104855.1"/>
    <property type="molecule type" value="Genomic_DNA"/>
</dbReference>
<name>A0ABT9TT42_PAENI</name>
<keyword evidence="2" id="KW-1185">Reference proteome</keyword>
<organism evidence="1 2">
    <name type="scientific">Paenarthrobacter nicotinovorans</name>
    <name type="common">Arthrobacter nicotinovorans</name>
    <dbReference type="NCBI Taxonomy" id="29320"/>
    <lineage>
        <taxon>Bacteria</taxon>
        <taxon>Bacillati</taxon>
        <taxon>Actinomycetota</taxon>
        <taxon>Actinomycetes</taxon>
        <taxon>Micrococcales</taxon>
        <taxon>Micrococcaceae</taxon>
        <taxon>Paenarthrobacter</taxon>
    </lineage>
</organism>
<proteinExistence type="predicted"/>
<sequence>MALVFAMLLLGFEARREFFASYSREGTQVGSILATAVLAALAALPDEEFHSWGWRLPFLLGAGTGRFRTRRQSD</sequence>
<dbReference type="InterPro" id="IPR036259">
    <property type="entry name" value="MFS_trans_sf"/>
</dbReference>
<evidence type="ECO:0000313" key="2">
    <source>
        <dbReference type="Proteomes" id="UP001244563"/>
    </source>
</evidence>
<dbReference type="RefSeq" id="WP_306880032.1">
    <property type="nucleotide sequence ID" value="NZ_JAUSSW010000026.1"/>
</dbReference>
<gene>
    <name evidence="1" type="ORF">J2T10_004531</name>
</gene>
<protein>
    <submittedName>
        <fullName evidence="1">MFS family permease</fullName>
    </submittedName>
</protein>
<comment type="caution">
    <text evidence="1">The sequence shown here is derived from an EMBL/GenBank/DDBJ whole genome shotgun (WGS) entry which is preliminary data.</text>
</comment>
<dbReference type="SUPFAM" id="SSF103473">
    <property type="entry name" value="MFS general substrate transporter"/>
    <property type="match status" value="1"/>
</dbReference>
<accession>A0ABT9TT42</accession>
<reference evidence="1 2" key="1">
    <citation type="submission" date="2023-07" db="EMBL/GenBank/DDBJ databases">
        <title>Sorghum-associated microbial communities from plants grown in Nebraska, USA.</title>
        <authorList>
            <person name="Schachtman D."/>
        </authorList>
    </citation>
    <scope>NUCLEOTIDE SEQUENCE [LARGE SCALE GENOMIC DNA]</scope>
    <source>
        <strain evidence="1 2">CC523</strain>
    </source>
</reference>